<dbReference type="Proteomes" id="UP000009183">
    <property type="component" value="Chromosome 13"/>
</dbReference>
<keyword evidence="2" id="KW-1185">Reference proteome</keyword>
<evidence type="ECO:0000313" key="1">
    <source>
        <dbReference type="EMBL" id="CCB49454.1"/>
    </source>
</evidence>
<dbReference type="HOGENOM" id="CLU_3428825_0_0_1"/>
<reference evidence="2" key="1">
    <citation type="journal article" date="2007" name="Nature">
        <title>The grapevine genome sequence suggests ancestral hexaploidization in major angiosperm phyla.</title>
        <authorList>
            <consortium name="The French-Italian Public Consortium for Grapevine Genome Characterization."/>
            <person name="Jaillon O."/>
            <person name="Aury J.-M."/>
            <person name="Noel B."/>
            <person name="Policriti A."/>
            <person name="Clepet C."/>
            <person name="Casagrande A."/>
            <person name="Choisne N."/>
            <person name="Aubourg S."/>
            <person name="Vitulo N."/>
            <person name="Jubin C."/>
            <person name="Vezzi A."/>
            <person name="Legeai F."/>
            <person name="Hugueney P."/>
            <person name="Dasilva C."/>
            <person name="Horner D."/>
            <person name="Mica E."/>
            <person name="Jublot D."/>
            <person name="Poulain J."/>
            <person name="Bruyere C."/>
            <person name="Billault A."/>
            <person name="Segurens B."/>
            <person name="Gouyvenoux M."/>
            <person name="Ugarte E."/>
            <person name="Cattonaro F."/>
            <person name="Anthouard V."/>
            <person name="Vico V."/>
            <person name="Del Fabbro C."/>
            <person name="Alaux M."/>
            <person name="Di Gaspero G."/>
            <person name="Dumas V."/>
            <person name="Felice N."/>
            <person name="Paillard S."/>
            <person name="Juman I."/>
            <person name="Moroldo M."/>
            <person name="Scalabrin S."/>
            <person name="Canaguier A."/>
            <person name="Le Clainche I."/>
            <person name="Malacrida G."/>
            <person name="Durand E."/>
            <person name="Pesole G."/>
            <person name="Laucou V."/>
            <person name="Chatelet P."/>
            <person name="Merdinoglu D."/>
            <person name="Delledonne M."/>
            <person name="Pezzotti M."/>
            <person name="Lecharny A."/>
            <person name="Scarpelli C."/>
            <person name="Artiguenave F."/>
            <person name="Pe M.E."/>
            <person name="Valle G."/>
            <person name="Morgante M."/>
            <person name="Caboche M."/>
            <person name="Adam-Blondon A.-F."/>
            <person name="Weissenbach J."/>
            <person name="Quetier F."/>
            <person name="Wincker P."/>
        </authorList>
    </citation>
    <scope>NUCLEOTIDE SEQUENCE [LARGE SCALE GENOMIC DNA]</scope>
    <source>
        <strain evidence="2">cv. Pinot noir / PN40024</strain>
    </source>
</reference>
<dbReference type="EMBL" id="FN595509">
    <property type="protein sequence ID" value="CCB49454.1"/>
    <property type="molecule type" value="Genomic_DNA"/>
</dbReference>
<proteinExistence type="predicted"/>
<protein>
    <submittedName>
        <fullName evidence="1">Uncharacterized protein</fullName>
    </submittedName>
</protein>
<sequence length="20" mass="2392">MRLSSSTIEYREHRITVSIL</sequence>
<evidence type="ECO:0000313" key="2">
    <source>
        <dbReference type="Proteomes" id="UP000009183"/>
    </source>
</evidence>
<dbReference type="InParanoid" id="F6HB70"/>
<accession>F6HB70</accession>
<dbReference type="PaxDb" id="29760-VIT_13s0064g01860.t01"/>
<name>F6HB70_VITVI</name>
<dbReference type="AlphaFoldDB" id="F6HB70"/>
<gene>
    <name evidence="1" type="ordered locus">VIT_13s0064g01860</name>
</gene>
<organism evidence="1 2">
    <name type="scientific">Vitis vinifera</name>
    <name type="common">Grape</name>
    <dbReference type="NCBI Taxonomy" id="29760"/>
    <lineage>
        <taxon>Eukaryota</taxon>
        <taxon>Viridiplantae</taxon>
        <taxon>Streptophyta</taxon>
        <taxon>Embryophyta</taxon>
        <taxon>Tracheophyta</taxon>
        <taxon>Spermatophyta</taxon>
        <taxon>Magnoliopsida</taxon>
        <taxon>eudicotyledons</taxon>
        <taxon>Gunneridae</taxon>
        <taxon>Pentapetalae</taxon>
        <taxon>rosids</taxon>
        <taxon>Vitales</taxon>
        <taxon>Vitaceae</taxon>
        <taxon>Viteae</taxon>
        <taxon>Vitis</taxon>
    </lineage>
</organism>